<evidence type="ECO:0000313" key="6">
    <source>
        <dbReference type="Proteomes" id="UP000310532"/>
    </source>
</evidence>
<accession>A0A4S2AFN1</accession>
<keyword evidence="3" id="KW-0238">DNA-binding</keyword>
<dbReference type="SUPFAM" id="SSF53335">
    <property type="entry name" value="S-adenosyl-L-methionine-dependent methyltransferases"/>
    <property type="match status" value="1"/>
</dbReference>
<dbReference type="GO" id="GO:0003677">
    <property type="term" value="F:DNA binding"/>
    <property type="evidence" value="ECO:0007669"/>
    <property type="project" value="UniProtKB-KW"/>
</dbReference>
<dbReference type="InterPro" id="IPR029063">
    <property type="entry name" value="SAM-dependent_MTases_sf"/>
</dbReference>
<name>A0A4S2AFN1_9BACE</name>
<dbReference type="Gene3D" id="3.30.565.10">
    <property type="entry name" value="Histidine kinase-like ATPase, C-terminal domain"/>
    <property type="match status" value="1"/>
</dbReference>
<gene>
    <name evidence="5" type="ORF">E5355_17540</name>
</gene>
<dbReference type="InterPro" id="IPR036890">
    <property type="entry name" value="HATPase_C_sf"/>
</dbReference>
<reference evidence="5 6" key="1">
    <citation type="submission" date="2019-04" db="EMBL/GenBank/DDBJ databases">
        <title>Microbes associate with the intestines of laboratory mice.</title>
        <authorList>
            <person name="Navarre W."/>
            <person name="Wong E."/>
            <person name="Huang K."/>
            <person name="Tropini C."/>
            <person name="Ng K."/>
            <person name="Yu B."/>
        </authorList>
    </citation>
    <scope>NUCLEOTIDE SEQUENCE [LARGE SCALE GENOMIC DNA]</scope>
    <source>
        <strain evidence="5 6">NM69_E16B</strain>
    </source>
</reference>
<sequence length="806" mass="90511">MTQFVTLSDKAQALVNNYMNSSIAKNPFDSNILKKLLISVYKYTASADVALLSVLEKYVIDLSDYYTDEDIQVLLTEYSALAIYCHQHDDVFYRSSNNRTAAEIGGFHVGNSDFLTPMSLVELCLKMSDCKAGSRVYLPFAGTCPFALYQTHSCVFDTAEINREVWAYSKILLSSQGINANVECKNCLVSDEMNDTYFKNKYDYIFSFPPLMGGREERCIADTFLYLAQNALRDNGEIYCILPMSFCFGRAWSEFRKSILKESNNMFSAVVISLPPLFQPYTSISTILLCLKKDGKGQICLMDAANDAFLATKDLAGWKQKTLKADSIIETILKQDETYVWGGDAACLSDDVNLLPSRYLITSVLPKTTSEEKLFKLADLISVVPLVRDRSITKTDIPLIGMRELSSSYLNCDINRKDIPISNKTEYRILSTDSLLIGFIGGKFKVGRVHGVSEDAPIALRHEVFAIQLNSNVITEDYLLRCIMSAETELQAKRMSSGVTISRISQQDILSISIIVPNLISQQENQCKEDTRSSLTESDRKLLESAETFRRDIHMKKHAIGQAIFNLNNWMKVLQRARRDGNGIVDDNATVGTVHKTKVSDIYANLQAIMQELQIKINKLDSGYGMQSSEIALVDFIEKYIHKNQSPIFQYVFDNLAHRASQSLYDEERDIILEKGDALELVQFPLEALTIIFDNIISNACCHGFKDTANQKNMVKIDILSEGEDYIVTISNNGAPLLTGYNTENVLTYGVSSKEGEGHYGIGGYEVRKLMREFGGDAELISNPNDDFCITYRLIFKSTNIIASFS</sequence>
<keyword evidence="6" id="KW-1185">Reference proteome</keyword>
<dbReference type="GO" id="GO:0008170">
    <property type="term" value="F:N-methyltransferase activity"/>
    <property type="evidence" value="ECO:0007669"/>
    <property type="project" value="InterPro"/>
</dbReference>
<dbReference type="InterPro" id="IPR003356">
    <property type="entry name" value="DNA_methylase_A-5"/>
</dbReference>
<dbReference type="SUPFAM" id="SSF55874">
    <property type="entry name" value="ATPase domain of HSP90 chaperone/DNA topoisomerase II/histidine kinase"/>
    <property type="match status" value="1"/>
</dbReference>
<dbReference type="EMBL" id="SRYZ01000066">
    <property type="protein sequence ID" value="TGX99432.1"/>
    <property type="molecule type" value="Genomic_DNA"/>
</dbReference>
<evidence type="ECO:0000256" key="1">
    <source>
        <dbReference type="ARBA" id="ARBA00006594"/>
    </source>
</evidence>
<evidence type="ECO:0000256" key="3">
    <source>
        <dbReference type="ARBA" id="ARBA00023125"/>
    </source>
</evidence>
<evidence type="ECO:0000313" key="5">
    <source>
        <dbReference type="EMBL" id="TGX99432.1"/>
    </source>
</evidence>
<dbReference type="Gene3D" id="3.90.220.20">
    <property type="entry name" value="DNA methylase specificity domains"/>
    <property type="match status" value="1"/>
</dbReference>
<evidence type="ECO:0000256" key="2">
    <source>
        <dbReference type="ARBA" id="ARBA00022747"/>
    </source>
</evidence>
<dbReference type="SUPFAM" id="SSF116734">
    <property type="entry name" value="DNA methylase specificity domain"/>
    <property type="match status" value="1"/>
</dbReference>
<comment type="caution">
    <text evidence="5">The sequence shown here is derived from an EMBL/GenBank/DDBJ whole genome shotgun (WGS) entry which is preliminary data.</text>
</comment>
<dbReference type="Gene3D" id="3.40.50.150">
    <property type="entry name" value="Vaccinia Virus protein VP39"/>
    <property type="match status" value="1"/>
</dbReference>
<dbReference type="Pfam" id="PF02384">
    <property type="entry name" value="N6_Mtase"/>
    <property type="match status" value="1"/>
</dbReference>
<dbReference type="AlphaFoldDB" id="A0A4S2AFN1"/>
<evidence type="ECO:0000259" key="4">
    <source>
        <dbReference type="Pfam" id="PF02384"/>
    </source>
</evidence>
<keyword evidence="2" id="KW-0680">Restriction system</keyword>
<proteinExistence type="inferred from homology"/>
<protein>
    <recommendedName>
        <fullName evidence="4">DNA methylase adenine-specific domain-containing protein</fullName>
    </recommendedName>
</protein>
<dbReference type="Proteomes" id="UP000310532">
    <property type="component" value="Unassembled WGS sequence"/>
</dbReference>
<dbReference type="InterPro" id="IPR044946">
    <property type="entry name" value="Restrct_endonuc_typeI_TRD_sf"/>
</dbReference>
<organism evidence="5 6">
    <name type="scientific">Bacteroides muris</name>
    <name type="common">ex Afrizal et al. 2022</name>
    <dbReference type="NCBI Taxonomy" id="2516960"/>
    <lineage>
        <taxon>Bacteria</taxon>
        <taxon>Pseudomonadati</taxon>
        <taxon>Bacteroidota</taxon>
        <taxon>Bacteroidia</taxon>
        <taxon>Bacteroidales</taxon>
        <taxon>Bacteroidaceae</taxon>
        <taxon>Bacteroides</taxon>
    </lineage>
</organism>
<comment type="similarity">
    <text evidence="1">Belongs to the N(4)/N(6)-methyltransferase family.</text>
</comment>
<feature type="domain" description="DNA methylase adenine-specific" evidence="4">
    <location>
        <begin position="113"/>
        <end position="325"/>
    </location>
</feature>
<dbReference type="GO" id="GO:0009307">
    <property type="term" value="P:DNA restriction-modification system"/>
    <property type="evidence" value="ECO:0007669"/>
    <property type="project" value="UniProtKB-KW"/>
</dbReference>